<gene>
    <name evidence="1" type="ORF">HNQ09_003450</name>
</gene>
<dbReference type="PANTHER" id="PTHR30121">
    <property type="entry name" value="UNCHARACTERIZED PROTEIN YJGR-RELATED"/>
    <property type="match status" value="1"/>
</dbReference>
<sequence>MTKRRRDLRRPSVWKDPETGGRTANVLQYQPYYDVVTDILAQPSGAMRRTDPGVMLLENGLTAVGVMLRPPPRLTMTKDVLDGRLKDLQRALAMSVPEGMTARVYVRKVQVSRERLKGLWRQGVSDNPLASYLYGERMKHLDDLRRRDVLREWIYFATLDVRSPVPFTSDAPPAPEALGRIVAHACQKREEFIKNLAAVGYGARPMTADEIKRECDVYHNPDTRGAPHAPLILEGPARYANSPEVNGEPDHLTFSRQVFRTPINLEGHAHTVVGSTLVYALSLYGLPTFSEFGLFDEIATGLTEGDVTFVLEYHHLSYQLNREKLESAKRGVEGEKDSSGSAAARHRRLSRTLEHVYDNRDRFWMTGCTVLLYGRGEEQQAEMLTQVGSALSHFNTVRVVQHGFQSGKVYKALAPFNGGRTPFPTRLVGSNAIGYLPAIGPFEGVGSPTLVYRNRSDSLTVFDPYHLGTQAQHFLMLAPTGWGKTYLVMSVLFALIYHHNPRVSVIDQKPDLRDFILGMGGLHVILGAESPHRINPMDLPPGETAPDTGKMDFLIALYRAFVPPGQDSERTAAQNVLLTNAVRHVYHAATVSRRAPRLRQVRAMLGGMTTRFDGTPLTPDQMEMARAMSLIMTGFTGDDTDWGKVIDQYTNIEIDAQYVYYDLGKISPQSQQRRVAMLIAYDRVWHDARTQAGKKLLFIDELGVQLESEVDQKYFAETALLARSFGLSVGGATQSPLHLNKMPALKDAFQFHWLGRTNSETALRAMQEDLGMPEAVVKAVPSLQQLSAMYSEWVLVYQPSSGTHQGEILRIEESRAFYWLATSRDDEAKRRTAAFTRYGGNTVAALEELVGAEQHRESTRGGVVA</sequence>
<name>A0A7W8LRK4_9DEIO</name>
<dbReference type="Gene3D" id="3.40.50.300">
    <property type="entry name" value="P-loop containing nucleotide triphosphate hydrolases"/>
    <property type="match status" value="2"/>
</dbReference>
<organism evidence="1 2">
    <name type="scientific">Deinococcus budaensis</name>
    <dbReference type="NCBI Taxonomy" id="1665626"/>
    <lineage>
        <taxon>Bacteria</taxon>
        <taxon>Thermotogati</taxon>
        <taxon>Deinococcota</taxon>
        <taxon>Deinococci</taxon>
        <taxon>Deinococcales</taxon>
        <taxon>Deinococcaceae</taxon>
        <taxon>Deinococcus</taxon>
    </lineage>
</organism>
<dbReference type="Proteomes" id="UP000525389">
    <property type="component" value="Unassembled WGS sequence"/>
</dbReference>
<evidence type="ECO:0000313" key="2">
    <source>
        <dbReference type="Proteomes" id="UP000525389"/>
    </source>
</evidence>
<keyword evidence="2" id="KW-1185">Reference proteome</keyword>
<dbReference type="InterPro" id="IPR051162">
    <property type="entry name" value="T4SS_component"/>
</dbReference>
<dbReference type="AlphaFoldDB" id="A0A7W8LRK4"/>
<protein>
    <submittedName>
        <fullName evidence="1">Uncharacterized protein</fullName>
    </submittedName>
</protein>
<comment type="caution">
    <text evidence="1">The sequence shown here is derived from an EMBL/GenBank/DDBJ whole genome shotgun (WGS) entry which is preliminary data.</text>
</comment>
<dbReference type="RefSeq" id="WP_184031611.1">
    <property type="nucleotide sequence ID" value="NZ_JACHFN010000018.1"/>
</dbReference>
<dbReference type="EMBL" id="JACHFN010000018">
    <property type="protein sequence ID" value="MBB5235986.1"/>
    <property type="molecule type" value="Genomic_DNA"/>
</dbReference>
<proteinExistence type="predicted"/>
<dbReference type="InterPro" id="IPR027417">
    <property type="entry name" value="P-loop_NTPase"/>
</dbReference>
<reference evidence="1 2" key="1">
    <citation type="submission" date="2020-08" db="EMBL/GenBank/DDBJ databases">
        <title>Genomic Encyclopedia of Type Strains, Phase IV (KMG-IV): sequencing the most valuable type-strain genomes for metagenomic binning, comparative biology and taxonomic classification.</title>
        <authorList>
            <person name="Goeker M."/>
        </authorList>
    </citation>
    <scope>NUCLEOTIDE SEQUENCE [LARGE SCALE GENOMIC DNA]</scope>
    <source>
        <strain evidence="1 2">DSM 101791</strain>
    </source>
</reference>
<evidence type="ECO:0000313" key="1">
    <source>
        <dbReference type="EMBL" id="MBB5235986.1"/>
    </source>
</evidence>
<accession>A0A7W8LRK4</accession>
<dbReference type="PANTHER" id="PTHR30121:SF6">
    <property type="entry name" value="SLR6007 PROTEIN"/>
    <property type="match status" value="1"/>
</dbReference>
<dbReference type="SUPFAM" id="SSF52540">
    <property type="entry name" value="P-loop containing nucleoside triphosphate hydrolases"/>
    <property type="match status" value="1"/>
</dbReference>